<comment type="subcellular location">
    <subcellularLocation>
        <location evidence="1">Membrane</location>
    </subcellularLocation>
</comment>
<reference evidence="9" key="1">
    <citation type="submission" date="2025-08" db="UniProtKB">
        <authorList>
            <consortium name="RefSeq"/>
        </authorList>
    </citation>
    <scope>IDENTIFICATION</scope>
    <source>
        <tissue evidence="9">Testes</tissue>
    </source>
</reference>
<protein>
    <submittedName>
        <fullName evidence="9">Allatostatin-A receptor-like</fullName>
    </submittedName>
</protein>
<dbReference type="PANTHER" id="PTHR45698">
    <property type="entry name" value="TRACE AMINE-ASSOCIATED RECEPTOR 19N-RELATED"/>
    <property type="match status" value="1"/>
</dbReference>
<keyword evidence="5" id="KW-0297">G-protein coupled receptor</keyword>
<proteinExistence type="inferred from homology"/>
<organism evidence="8 9">
    <name type="scientific">Saccoglossus kowalevskii</name>
    <name type="common">Acorn worm</name>
    <dbReference type="NCBI Taxonomy" id="10224"/>
    <lineage>
        <taxon>Eukaryota</taxon>
        <taxon>Metazoa</taxon>
        <taxon>Hemichordata</taxon>
        <taxon>Enteropneusta</taxon>
        <taxon>Harrimaniidae</taxon>
        <taxon>Saccoglossus</taxon>
    </lineage>
</organism>
<feature type="transmembrane region" description="Helical" evidence="6">
    <location>
        <begin position="187"/>
        <end position="209"/>
    </location>
</feature>
<feature type="transmembrane region" description="Helical" evidence="6">
    <location>
        <begin position="63"/>
        <end position="81"/>
    </location>
</feature>
<dbReference type="Gene3D" id="1.20.1070.10">
    <property type="entry name" value="Rhodopsin 7-helix transmembrane proteins"/>
    <property type="match status" value="1"/>
</dbReference>
<name>A0ABM0MN55_SACKO</name>
<feature type="transmembrane region" description="Helical" evidence="6">
    <location>
        <begin position="29"/>
        <end position="51"/>
    </location>
</feature>
<dbReference type="InterPro" id="IPR017452">
    <property type="entry name" value="GPCR_Rhodpsn_7TM"/>
</dbReference>
<dbReference type="InterPro" id="IPR000276">
    <property type="entry name" value="GPCR_Rhodpsn"/>
</dbReference>
<keyword evidence="4 6" id="KW-0472">Membrane</keyword>
<feature type="domain" description="G-protein coupled receptors family 1 profile" evidence="7">
    <location>
        <begin position="42"/>
        <end position="342"/>
    </location>
</feature>
<dbReference type="PANTHER" id="PTHR45698:SF1">
    <property type="entry name" value="TRACE AMINE-ASSOCIATED RECEPTOR 13C-LIKE"/>
    <property type="match status" value="1"/>
</dbReference>
<keyword evidence="3 6" id="KW-1133">Transmembrane helix</keyword>
<evidence type="ECO:0000259" key="7">
    <source>
        <dbReference type="PROSITE" id="PS50262"/>
    </source>
</evidence>
<gene>
    <name evidence="9" type="primary">LOC102803580</name>
</gene>
<dbReference type="CDD" id="cd00637">
    <property type="entry name" value="7tm_classA_rhodopsin-like"/>
    <property type="match status" value="1"/>
</dbReference>
<accession>A0ABM0MN55</accession>
<keyword evidence="5" id="KW-0807">Transducer</keyword>
<dbReference type="Pfam" id="PF00001">
    <property type="entry name" value="7tm_1"/>
    <property type="match status" value="1"/>
</dbReference>
<dbReference type="PRINTS" id="PR00237">
    <property type="entry name" value="GPCRRHODOPSN"/>
</dbReference>
<evidence type="ECO:0000313" key="8">
    <source>
        <dbReference type="Proteomes" id="UP000694865"/>
    </source>
</evidence>
<dbReference type="Proteomes" id="UP000694865">
    <property type="component" value="Unplaced"/>
</dbReference>
<dbReference type="RefSeq" id="XP_006821446.1">
    <property type="nucleotide sequence ID" value="XM_006821383.1"/>
</dbReference>
<evidence type="ECO:0000256" key="4">
    <source>
        <dbReference type="ARBA" id="ARBA00023136"/>
    </source>
</evidence>
<evidence type="ECO:0000313" key="9">
    <source>
        <dbReference type="RefSeq" id="XP_006821446.1"/>
    </source>
</evidence>
<dbReference type="GeneID" id="102803580"/>
<dbReference type="PROSITE" id="PS00237">
    <property type="entry name" value="G_PROTEIN_RECEP_F1_1"/>
    <property type="match status" value="1"/>
</dbReference>
<dbReference type="SMART" id="SM01381">
    <property type="entry name" value="7TM_GPCR_Srsx"/>
    <property type="match status" value="1"/>
</dbReference>
<evidence type="ECO:0000256" key="2">
    <source>
        <dbReference type="ARBA" id="ARBA00022692"/>
    </source>
</evidence>
<feature type="transmembrane region" description="Helical" evidence="6">
    <location>
        <begin position="323"/>
        <end position="344"/>
    </location>
</feature>
<evidence type="ECO:0000256" key="5">
    <source>
        <dbReference type="RuleBase" id="RU000688"/>
    </source>
</evidence>
<evidence type="ECO:0000256" key="3">
    <source>
        <dbReference type="ARBA" id="ARBA00022989"/>
    </source>
</evidence>
<keyword evidence="2 5" id="KW-0812">Transmembrane</keyword>
<keyword evidence="5" id="KW-0675">Receptor</keyword>
<comment type="similarity">
    <text evidence="5">Belongs to the G-protein coupled receptor 1 family.</text>
</comment>
<keyword evidence="8" id="KW-1185">Reference proteome</keyword>
<dbReference type="SUPFAM" id="SSF81321">
    <property type="entry name" value="Family A G protein-coupled receptor-like"/>
    <property type="match status" value="1"/>
</dbReference>
<feature type="transmembrane region" description="Helical" evidence="6">
    <location>
        <begin position="291"/>
        <end position="311"/>
    </location>
</feature>
<feature type="transmembrane region" description="Helical" evidence="6">
    <location>
        <begin position="107"/>
        <end position="125"/>
    </location>
</feature>
<sequence length="378" mass="43315">MASINTTETVNVGSWILSSDRFLTEDQTLIMNITMGILGIVGNFIVCFVFLRVKSQLRTLTNMFILNQSVLDLFTSVVFLIRKTGPRIVVPVGVLGELYCKLWKSGYTTWSLLMASSLNLIVLTLERYLAVVHPIKHRNNITKRKVQIVIPFIWVVPALLELFWAFANYNDGFGNCRIEWYSKFVAKFSGVIFFLLELPIPLGVIIVVYTRIIFQLLSRSHNQETRDNEVSCSVKRDNKCLPEAQNCSEANLRVSLTTGGNSVNVTRKDKAKQKQDSSFDRSRRNVTKTMFIVSVVYVICWTPQSFWFFLFNVTETVPLYSRFHDIAVLLAFLNMCVNPVIYAFQYRQFRIAIMKAFNCPINKIADSSHESRFANTVT</sequence>
<evidence type="ECO:0000256" key="6">
    <source>
        <dbReference type="SAM" id="Phobius"/>
    </source>
</evidence>
<evidence type="ECO:0000256" key="1">
    <source>
        <dbReference type="ARBA" id="ARBA00004370"/>
    </source>
</evidence>
<feature type="transmembrane region" description="Helical" evidence="6">
    <location>
        <begin position="146"/>
        <end position="167"/>
    </location>
</feature>
<dbReference type="PROSITE" id="PS50262">
    <property type="entry name" value="G_PROTEIN_RECEP_F1_2"/>
    <property type="match status" value="1"/>
</dbReference>